<evidence type="ECO:0000313" key="1">
    <source>
        <dbReference type="EMBL" id="CAG8596254.1"/>
    </source>
</evidence>
<protein>
    <submittedName>
        <fullName evidence="1">6061_t:CDS:1</fullName>
    </submittedName>
</protein>
<evidence type="ECO:0000313" key="2">
    <source>
        <dbReference type="Proteomes" id="UP000789342"/>
    </source>
</evidence>
<dbReference type="PANTHER" id="PTHR33129">
    <property type="entry name" value="PROTEIN KINASE DOMAIN-CONTAINING PROTEIN-RELATED"/>
    <property type="match status" value="1"/>
</dbReference>
<reference evidence="1" key="1">
    <citation type="submission" date="2021-06" db="EMBL/GenBank/DDBJ databases">
        <authorList>
            <person name="Kallberg Y."/>
            <person name="Tangrot J."/>
            <person name="Rosling A."/>
        </authorList>
    </citation>
    <scope>NUCLEOTIDE SEQUENCE</scope>
    <source>
        <strain evidence="1">CL551</strain>
    </source>
</reference>
<dbReference type="OrthoDB" id="19861at2759"/>
<dbReference type="PANTHER" id="PTHR33129:SF1">
    <property type="entry name" value="ATP-BINDING PROTEIN"/>
    <property type="match status" value="1"/>
</dbReference>
<organism evidence="1 2">
    <name type="scientific">Acaulospora morrowiae</name>
    <dbReference type="NCBI Taxonomy" id="94023"/>
    <lineage>
        <taxon>Eukaryota</taxon>
        <taxon>Fungi</taxon>
        <taxon>Fungi incertae sedis</taxon>
        <taxon>Mucoromycota</taxon>
        <taxon>Glomeromycotina</taxon>
        <taxon>Glomeromycetes</taxon>
        <taxon>Diversisporales</taxon>
        <taxon>Acaulosporaceae</taxon>
        <taxon>Acaulospora</taxon>
    </lineage>
</organism>
<dbReference type="EMBL" id="CAJVPV010005801">
    <property type="protein sequence ID" value="CAG8596254.1"/>
    <property type="molecule type" value="Genomic_DNA"/>
</dbReference>
<dbReference type="AlphaFoldDB" id="A0A9N9CAC9"/>
<sequence>MFDSNPLSRLEGEINRLGFVSGEKISLLTHFTENVEKVAAAVSFLDDIDADENKRRPAKKKKLGNPLFTNTLEVILNLRKALPDNLRDDIETMSEEQEIEQEELTSINTNIIQHPDRKPLAVIKEHVLYVRKSYKDLYHIVNNEKYDPRFLISGTSGVGKSCFLIYLLIRLLCNKTDATVIFRPVEENLLYCFRDSDLFVGDFEEFSEELYYNSKAWYLVDGKVPEDVIARTVVSASSEDIKDKSFREFVKNPVDEFCMPPWSIEELEACRLSVFPRVPQGLMLDLSDEVGGVPRYVLQIPAFIIRKENSNLEDQDTIDRIKKRSLKRVKEALWEISGIRKLIRFFSENSKYIELSSRLIHRWPDTFYQEQSLSWASGRIFDKVQKKLEDSRWCNIFLKMKDPDDPSRYRGIMFESQVLHLFKLGGQTLELRRLGENENDPVIYGKLIIPTKPTTKYIRYASQLIGYNQEGIIIKPTIRNFSAVDLILTPDCIFQITVSPKHPVKQSELINIVQNMQAYRKDPNAKILLCFIVPDDVYDTFRYQSYVTPKKKIGIDNEAFQAVKHKSPILSNVEQWVVKFKMTPEVAVTSVLNNAIAMGLEAEYAKKVSMICQEELADIKIVKESTANFDTTQGKNRDFSTIAI</sequence>
<dbReference type="InterPro" id="IPR052980">
    <property type="entry name" value="Crinkler_effector"/>
</dbReference>
<accession>A0A9N9CAC9</accession>
<keyword evidence="2" id="KW-1185">Reference proteome</keyword>
<comment type="caution">
    <text evidence="1">The sequence shown here is derived from an EMBL/GenBank/DDBJ whole genome shotgun (WGS) entry which is preliminary data.</text>
</comment>
<name>A0A9N9CAC9_9GLOM</name>
<dbReference type="Proteomes" id="UP000789342">
    <property type="component" value="Unassembled WGS sequence"/>
</dbReference>
<proteinExistence type="predicted"/>
<gene>
    <name evidence="1" type="ORF">AMORRO_LOCUS7577</name>
</gene>
<feature type="non-terminal residue" evidence="1">
    <location>
        <position position="1"/>
    </location>
</feature>